<dbReference type="AlphaFoldDB" id="A0A2Z2NPK7"/>
<evidence type="ECO:0000313" key="2">
    <source>
        <dbReference type="EMBL" id="ASJ72395.1"/>
    </source>
</evidence>
<keyword evidence="1" id="KW-0472">Membrane</keyword>
<dbReference type="OrthoDB" id="5296662at2"/>
<dbReference type="Pfam" id="PF16074">
    <property type="entry name" value="PilW"/>
    <property type="match status" value="1"/>
</dbReference>
<protein>
    <recommendedName>
        <fullName evidence="4">Type IV pilus assembly protein PilW</fullName>
    </recommendedName>
</protein>
<keyword evidence="1" id="KW-1133">Transmembrane helix</keyword>
<name>A0A2Z2NPK7_9GAMM</name>
<dbReference type="Pfam" id="PF07963">
    <property type="entry name" value="N_methyl"/>
    <property type="match status" value="1"/>
</dbReference>
<accession>A0A2Z2NPK7</accession>
<keyword evidence="1" id="KW-0812">Transmembrane</keyword>
<evidence type="ECO:0000313" key="3">
    <source>
        <dbReference type="Proteomes" id="UP000250079"/>
    </source>
</evidence>
<dbReference type="InterPro" id="IPR032092">
    <property type="entry name" value="PilW"/>
</dbReference>
<dbReference type="EMBL" id="CP018632">
    <property type="protein sequence ID" value="ASJ72395.1"/>
    <property type="molecule type" value="Genomic_DNA"/>
</dbReference>
<dbReference type="GO" id="GO:0043683">
    <property type="term" value="P:type IV pilus assembly"/>
    <property type="evidence" value="ECO:0007669"/>
    <property type="project" value="InterPro"/>
</dbReference>
<dbReference type="KEGG" id="gai:IMCC3135_11525"/>
<sequence>MTDHLTHEMPIIARGRPSPVKTRGLSLVELMLAMAIGLILIAGMIAVFSGNKRSSDLNSAMADIQENARFAMNSIASEIRMSGFQGCMDLNFVTPTLLGNGLPTTDLQATAAMGSIIGNGNLWAPSPPTGFVPGNHEAIPGTHALTLQFGSPATYPLVQAVGSAGVPDTVGPVVVDTTPGISREEFNLSSGEFGIISDCNGADIFQITKVTNGSNTATIEHGASANSSGSFSRIYAGGSNSTSKFMRFVSSVYYVGETDLTNSNGDPITSLYRQSLPYNTPDNPAIEVVRGVEDMRISFGIRTGTESLTYVLASDSLYNPRQVESIRIGLLLNSFDRISQNDDTNTYVIAGQLIEPEDSSSSNAAGTHSGDKRFRLAFNTTVKVRNRRTRQ</sequence>
<dbReference type="InterPro" id="IPR012902">
    <property type="entry name" value="N_methyl_site"/>
</dbReference>
<feature type="transmembrane region" description="Helical" evidence="1">
    <location>
        <begin position="27"/>
        <end position="48"/>
    </location>
</feature>
<dbReference type="RefSeq" id="WP_088917707.1">
    <property type="nucleotide sequence ID" value="NZ_CP018632.1"/>
</dbReference>
<evidence type="ECO:0000256" key="1">
    <source>
        <dbReference type="SAM" id="Phobius"/>
    </source>
</evidence>
<dbReference type="PROSITE" id="PS00409">
    <property type="entry name" value="PROKAR_NTER_METHYL"/>
    <property type="match status" value="1"/>
</dbReference>
<organism evidence="2 3">
    <name type="scientific">Granulosicoccus antarcticus IMCC3135</name>
    <dbReference type="NCBI Taxonomy" id="1192854"/>
    <lineage>
        <taxon>Bacteria</taxon>
        <taxon>Pseudomonadati</taxon>
        <taxon>Pseudomonadota</taxon>
        <taxon>Gammaproteobacteria</taxon>
        <taxon>Chromatiales</taxon>
        <taxon>Granulosicoccaceae</taxon>
        <taxon>Granulosicoccus</taxon>
    </lineage>
</organism>
<dbReference type="Proteomes" id="UP000250079">
    <property type="component" value="Chromosome"/>
</dbReference>
<evidence type="ECO:0008006" key="4">
    <source>
        <dbReference type="Google" id="ProtNLM"/>
    </source>
</evidence>
<gene>
    <name evidence="2" type="ORF">IMCC3135_11525</name>
</gene>
<keyword evidence="3" id="KW-1185">Reference proteome</keyword>
<reference evidence="2 3" key="1">
    <citation type="submission" date="2016-12" db="EMBL/GenBank/DDBJ databases">
        <authorList>
            <person name="Song W.-J."/>
            <person name="Kurnit D.M."/>
        </authorList>
    </citation>
    <scope>NUCLEOTIDE SEQUENCE [LARGE SCALE GENOMIC DNA]</scope>
    <source>
        <strain evidence="2 3">IMCC3135</strain>
    </source>
</reference>
<proteinExistence type="predicted"/>